<dbReference type="Pfam" id="PF00990">
    <property type="entry name" value="GGDEF"/>
    <property type="match status" value="1"/>
</dbReference>
<dbReference type="InterPro" id="IPR029787">
    <property type="entry name" value="Nucleotide_cyclase"/>
</dbReference>
<evidence type="ECO:0000313" key="2">
    <source>
        <dbReference type="EMBL" id="MBK7415972.1"/>
    </source>
</evidence>
<comment type="caution">
    <text evidence="2">The sequence shown here is derived from an EMBL/GenBank/DDBJ whole genome shotgun (WGS) entry which is preliminary data.</text>
</comment>
<feature type="domain" description="GGDEF" evidence="1">
    <location>
        <begin position="68"/>
        <end position="119"/>
    </location>
</feature>
<reference evidence="2 3" key="1">
    <citation type="submission" date="2020-10" db="EMBL/GenBank/DDBJ databases">
        <title>Connecting structure to function with the recovery of over 1000 high-quality activated sludge metagenome-assembled genomes encoding full-length rRNA genes using long-read sequencing.</title>
        <authorList>
            <person name="Singleton C.M."/>
            <person name="Petriglieri F."/>
            <person name="Kristensen J.M."/>
            <person name="Kirkegaard R.H."/>
            <person name="Michaelsen T.Y."/>
            <person name="Andersen M.H."/>
            <person name="Karst S.M."/>
            <person name="Dueholm M.S."/>
            <person name="Nielsen P.H."/>
            <person name="Albertsen M."/>
        </authorList>
    </citation>
    <scope>NUCLEOTIDE SEQUENCE [LARGE SCALE GENOMIC DNA]</scope>
    <source>
        <strain evidence="2">EsbW_18-Q3-R4-48_BATAC.463</strain>
    </source>
</reference>
<proteinExistence type="predicted"/>
<dbReference type="EMBL" id="JADJMS010000028">
    <property type="protein sequence ID" value="MBK7415972.1"/>
    <property type="molecule type" value="Genomic_DNA"/>
</dbReference>
<dbReference type="Gene3D" id="3.30.70.270">
    <property type="match status" value="1"/>
</dbReference>
<evidence type="ECO:0000259" key="1">
    <source>
        <dbReference type="Pfam" id="PF00990"/>
    </source>
</evidence>
<organism evidence="2 3">
    <name type="scientific">Candidatus Dechloromonas phosphorivorans</name>
    <dbReference type="NCBI Taxonomy" id="2899244"/>
    <lineage>
        <taxon>Bacteria</taxon>
        <taxon>Pseudomonadati</taxon>
        <taxon>Pseudomonadota</taxon>
        <taxon>Betaproteobacteria</taxon>
        <taxon>Rhodocyclales</taxon>
        <taxon>Azonexaceae</taxon>
        <taxon>Dechloromonas</taxon>
    </lineage>
</organism>
<accession>A0A935JYE5</accession>
<gene>
    <name evidence="2" type="ORF">IPJ38_13485</name>
</gene>
<dbReference type="InterPro" id="IPR043128">
    <property type="entry name" value="Rev_trsase/Diguanyl_cyclase"/>
</dbReference>
<evidence type="ECO:0000313" key="3">
    <source>
        <dbReference type="Proteomes" id="UP000739411"/>
    </source>
</evidence>
<name>A0A935JYE5_9RHOO</name>
<dbReference type="AlphaFoldDB" id="A0A935JYE5"/>
<dbReference type="InterPro" id="IPR000160">
    <property type="entry name" value="GGDEF_dom"/>
</dbReference>
<sequence length="140" mass="14776">MDFLRVSPAQRQIAERLVFTVKRDPPTTSPTVPALMQSWIACSIRPGVIPGCSAPCSISTSTTQDNQRHFGHRAGDSVLIRTADTVSKPVRNNEIFACPVATSFAIIAPNADQAGAQAWPNACSAPSPACVSISITDGLV</sequence>
<dbReference type="Proteomes" id="UP000739411">
    <property type="component" value="Unassembled WGS sequence"/>
</dbReference>
<protein>
    <submittedName>
        <fullName evidence="2">Diguanylate cyclase</fullName>
    </submittedName>
</protein>
<dbReference type="SUPFAM" id="SSF55073">
    <property type="entry name" value="Nucleotide cyclase"/>
    <property type="match status" value="1"/>
</dbReference>